<keyword evidence="1" id="KW-0732">Signal</keyword>
<sequence>MWLTRFTAWVLLLGLSVTLANVNLPDLEVATGKNSSRPFTIKVLKMICVNQPYAYTVVKTCKAKLARNQPAKLNLAFDIQRPVNSMYLSYVLNYKYTTYKPLLFDDSFDMCRFMAEQGGGTNLLMNFMYKIATSQITWLHKCPYVGLQNMSDFVLDEGLMPSFLPAGDFRADTRIFDKANETIVDFQIFYSVRAKGLFDLSMG</sequence>
<feature type="chain" id="PRO_5044828826" evidence="1">
    <location>
        <begin position="21"/>
        <end position="203"/>
    </location>
</feature>
<dbReference type="InterPro" id="IPR010512">
    <property type="entry name" value="DUF1091"/>
</dbReference>
<accession>A0ABD1DCR4</accession>
<comment type="caution">
    <text evidence="2">The sequence shown here is derived from an EMBL/GenBank/DDBJ whole genome shotgun (WGS) entry which is preliminary data.</text>
</comment>
<dbReference type="Pfam" id="PF06477">
    <property type="entry name" value="DUF1091"/>
    <property type="match status" value="1"/>
</dbReference>
<organism evidence="2 3">
    <name type="scientific">Culex pipiens pipiens</name>
    <name type="common">Northern house mosquito</name>
    <dbReference type="NCBI Taxonomy" id="38569"/>
    <lineage>
        <taxon>Eukaryota</taxon>
        <taxon>Metazoa</taxon>
        <taxon>Ecdysozoa</taxon>
        <taxon>Arthropoda</taxon>
        <taxon>Hexapoda</taxon>
        <taxon>Insecta</taxon>
        <taxon>Pterygota</taxon>
        <taxon>Neoptera</taxon>
        <taxon>Endopterygota</taxon>
        <taxon>Diptera</taxon>
        <taxon>Nematocera</taxon>
        <taxon>Culicoidea</taxon>
        <taxon>Culicidae</taxon>
        <taxon>Culicinae</taxon>
        <taxon>Culicini</taxon>
        <taxon>Culex</taxon>
        <taxon>Culex</taxon>
    </lineage>
</organism>
<evidence type="ECO:0000256" key="1">
    <source>
        <dbReference type="SAM" id="SignalP"/>
    </source>
</evidence>
<dbReference type="AlphaFoldDB" id="A0ABD1DCR4"/>
<gene>
    <name evidence="2" type="ORF">pipiens_009753</name>
</gene>
<proteinExistence type="predicted"/>
<protein>
    <submittedName>
        <fullName evidence="2">Uncharacterized protein</fullName>
    </submittedName>
</protein>
<name>A0ABD1DCR4_CULPP</name>
<dbReference type="PANTHER" id="PTHR20898:SF0">
    <property type="entry name" value="DAEDALUS ON 3-RELATED"/>
    <property type="match status" value="1"/>
</dbReference>
<feature type="signal peptide" evidence="1">
    <location>
        <begin position="1"/>
        <end position="20"/>
    </location>
</feature>
<evidence type="ECO:0000313" key="2">
    <source>
        <dbReference type="EMBL" id="KAL1397455.1"/>
    </source>
</evidence>
<dbReference type="EMBL" id="JBEHCU010006292">
    <property type="protein sequence ID" value="KAL1397455.1"/>
    <property type="molecule type" value="Genomic_DNA"/>
</dbReference>
<dbReference type="SMART" id="SM00697">
    <property type="entry name" value="DM8"/>
    <property type="match status" value="1"/>
</dbReference>
<reference evidence="2 3" key="1">
    <citation type="submission" date="2024-05" db="EMBL/GenBank/DDBJ databases">
        <title>Culex pipiens pipiens assembly and annotation.</title>
        <authorList>
            <person name="Alout H."/>
            <person name="Durand T."/>
        </authorList>
    </citation>
    <scope>NUCLEOTIDE SEQUENCE [LARGE SCALE GENOMIC DNA]</scope>
    <source>
        <strain evidence="2">HA-2024</strain>
        <tissue evidence="2">Whole body</tissue>
    </source>
</reference>
<dbReference type="PANTHER" id="PTHR20898">
    <property type="entry name" value="DAEDALUS ON 3-RELATED-RELATED"/>
    <property type="match status" value="1"/>
</dbReference>
<keyword evidence="3" id="KW-1185">Reference proteome</keyword>
<evidence type="ECO:0000313" key="3">
    <source>
        <dbReference type="Proteomes" id="UP001562425"/>
    </source>
</evidence>
<dbReference type="Proteomes" id="UP001562425">
    <property type="component" value="Unassembled WGS sequence"/>
</dbReference>